<evidence type="ECO:0000256" key="4">
    <source>
        <dbReference type="ARBA" id="ARBA00022598"/>
    </source>
</evidence>
<dbReference type="InterPro" id="IPR003010">
    <property type="entry name" value="C-N_Hydrolase"/>
</dbReference>
<evidence type="ECO:0000256" key="7">
    <source>
        <dbReference type="ARBA" id="ARBA00023027"/>
    </source>
</evidence>
<organism evidence="9">
    <name type="scientific">freshwater metagenome</name>
    <dbReference type="NCBI Taxonomy" id="449393"/>
    <lineage>
        <taxon>unclassified sequences</taxon>
        <taxon>metagenomes</taxon>
        <taxon>ecological metagenomes</taxon>
    </lineage>
</organism>
<comment type="pathway">
    <text evidence="1">Cofactor biosynthesis; NAD(+) biosynthesis; NAD(+) from deamido-NAD(+) (L-Gln route): step 1/1.</text>
</comment>
<dbReference type="PROSITE" id="PS50263">
    <property type="entry name" value="CN_HYDROLASE"/>
    <property type="match status" value="1"/>
</dbReference>
<name>A0A6J7ET65_9ZZZZ</name>
<keyword evidence="6" id="KW-0067">ATP-binding</keyword>
<dbReference type="GO" id="GO:0005737">
    <property type="term" value="C:cytoplasm"/>
    <property type="evidence" value="ECO:0007669"/>
    <property type="project" value="InterPro"/>
</dbReference>
<keyword evidence="5" id="KW-0547">Nucleotide-binding</keyword>
<dbReference type="SUPFAM" id="SSF52402">
    <property type="entry name" value="Adenine nucleotide alpha hydrolases-like"/>
    <property type="match status" value="1"/>
</dbReference>
<dbReference type="InterPro" id="IPR003694">
    <property type="entry name" value="NAD_synthase"/>
</dbReference>
<evidence type="ECO:0000313" key="9">
    <source>
        <dbReference type="EMBL" id="CAB4882623.1"/>
    </source>
</evidence>
<feature type="domain" description="CN hydrolase" evidence="8">
    <location>
        <begin position="4"/>
        <end position="246"/>
    </location>
</feature>
<dbReference type="UniPathway" id="UPA00253">
    <property type="reaction ID" value="UER00334"/>
</dbReference>
<dbReference type="AlphaFoldDB" id="A0A6J7ET65"/>
<dbReference type="GO" id="GO:0000257">
    <property type="term" value="F:nitrilase activity"/>
    <property type="evidence" value="ECO:0007669"/>
    <property type="project" value="UniProtKB-ARBA"/>
</dbReference>
<dbReference type="PIRSF" id="PIRSF006630">
    <property type="entry name" value="NADS_GAT"/>
    <property type="match status" value="1"/>
</dbReference>
<dbReference type="NCBIfam" id="NF010588">
    <property type="entry name" value="PRK13981.1"/>
    <property type="match status" value="1"/>
</dbReference>
<dbReference type="GO" id="GO:0005524">
    <property type="term" value="F:ATP binding"/>
    <property type="evidence" value="ECO:0007669"/>
    <property type="project" value="UniProtKB-KW"/>
</dbReference>
<protein>
    <recommendedName>
        <fullName evidence="3">NAD(+) synthase (glutamine-hydrolyzing)</fullName>
        <ecNumber evidence="3">6.3.5.1</ecNumber>
    </recommendedName>
</protein>
<dbReference type="HAMAP" id="MF_02090">
    <property type="entry name" value="NadE_glutamine_dep"/>
    <property type="match status" value="1"/>
</dbReference>
<dbReference type="CDD" id="cd00553">
    <property type="entry name" value="NAD_synthase"/>
    <property type="match status" value="1"/>
</dbReference>
<dbReference type="PANTHER" id="PTHR23090:SF9">
    <property type="entry name" value="GLUTAMINE-DEPENDENT NAD(+) SYNTHETASE"/>
    <property type="match status" value="1"/>
</dbReference>
<dbReference type="InterPro" id="IPR014445">
    <property type="entry name" value="Gln-dep_NAD_synthase"/>
</dbReference>
<evidence type="ECO:0000256" key="5">
    <source>
        <dbReference type="ARBA" id="ARBA00022741"/>
    </source>
</evidence>
<evidence type="ECO:0000259" key="8">
    <source>
        <dbReference type="PROSITE" id="PS50263"/>
    </source>
</evidence>
<dbReference type="GO" id="GO:0004359">
    <property type="term" value="F:glutaminase activity"/>
    <property type="evidence" value="ECO:0007669"/>
    <property type="project" value="InterPro"/>
</dbReference>
<evidence type="ECO:0000256" key="1">
    <source>
        <dbReference type="ARBA" id="ARBA00005188"/>
    </source>
</evidence>
<dbReference type="SUPFAM" id="SSF56317">
    <property type="entry name" value="Carbon-nitrogen hydrolase"/>
    <property type="match status" value="1"/>
</dbReference>
<gene>
    <name evidence="9" type="ORF">UFOPK3376_01697</name>
</gene>
<dbReference type="Gene3D" id="3.60.110.10">
    <property type="entry name" value="Carbon-nitrogen hydrolase"/>
    <property type="match status" value="1"/>
</dbReference>
<reference evidence="9" key="1">
    <citation type="submission" date="2020-05" db="EMBL/GenBank/DDBJ databases">
        <authorList>
            <person name="Chiriac C."/>
            <person name="Salcher M."/>
            <person name="Ghai R."/>
            <person name="Kavagutti S V."/>
        </authorList>
    </citation>
    <scope>NUCLEOTIDE SEQUENCE</scope>
</reference>
<dbReference type="EC" id="6.3.5.1" evidence="3"/>
<keyword evidence="7" id="KW-0520">NAD</keyword>
<dbReference type="PANTHER" id="PTHR23090">
    <property type="entry name" value="NH 3 /GLUTAMINE-DEPENDENT NAD + SYNTHETASE"/>
    <property type="match status" value="1"/>
</dbReference>
<dbReference type="InterPro" id="IPR022310">
    <property type="entry name" value="NAD/GMP_synthase"/>
</dbReference>
<dbReference type="FunFam" id="3.40.50.620:FF:000106">
    <property type="entry name" value="Glutamine-dependent NAD(+) synthetase"/>
    <property type="match status" value="1"/>
</dbReference>
<comment type="similarity">
    <text evidence="2">In the C-terminal section; belongs to the NAD synthetase family.</text>
</comment>
<dbReference type="NCBIfam" id="TIGR00552">
    <property type="entry name" value="nadE"/>
    <property type="match status" value="1"/>
</dbReference>
<dbReference type="GO" id="GO:0009435">
    <property type="term" value="P:NAD+ biosynthetic process"/>
    <property type="evidence" value="ECO:0007669"/>
    <property type="project" value="UniProtKB-UniPathway"/>
</dbReference>
<dbReference type="Pfam" id="PF02540">
    <property type="entry name" value="NAD_synthase"/>
    <property type="match status" value="1"/>
</dbReference>
<sequence length="572" mass="62242">MTRLRIALAQINPTVGDLHGNLAKIIDYYDRAEAAGCDVVAFPELCITGYPPEDLVLKPGFISDNKDILATIAARTGQCVAVIGFVDSDRDLYNAAAVCAGGRIRGTYRKRLLPNYGVFDEARYFTPGHDSDALELYVIGGVKVGISICEDIWSPTGPLATQAAGGAELNININGSPYHRGKVDGRERMLATRAADASCALVYVNQSCGQDELVFDGASMAFDAEGTLLARAAQFVEELLVVEIDIDPVYRKRLLDPRGRVTETLLPTVAISDASRATGAPAAVRMAPLLSPDAEMYQALVLGTRDYVHKNRFTDVVIGLSGGIDSSIVACIAVDALGADHVHGVSMPSRYSSPGSKDDAKALADNLGIDYRTVAIEPAFGAYLDMLAPSFVDKAPDLTEENLQSRIRGTTLMALSNKFAWMVLTTGNKSEMAVGYFTIYGDSVGGYAVIKDVLKTRVYDLCRYYNQREGREVIPEAVITKPPSAELRPDQRDDQSLPPYEVLDPILEMYVEDDRTATEIIAAGHDEALVRRITRLVDINEYKRRQCPPGVRVSIKAFGKDRRLPITNGYRG</sequence>
<dbReference type="Gene3D" id="3.40.50.620">
    <property type="entry name" value="HUPs"/>
    <property type="match status" value="1"/>
</dbReference>
<proteinExistence type="inferred from homology"/>
<keyword evidence="4" id="KW-0436">Ligase</keyword>
<evidence type="ECO:0000256" key="3">
    <source>
        <dbReference type="ARBA" id="ARBA00012743"/>
    </source>
</evidence>
<dbReference type="InterPro" id="IPR014729">
    <property type="entry name" value="Rossmann-like_a/b/a_fold"/>
</dbReference>
<dbReference type="GO" id="GO:0003952">
    <property type="term" value="F:NAD+ synthase (glutamine-hydrolyzing) activity"/>
    <property type="evidence" value="ECO:0007669"/>
    <property type="project" value="UniProtKB-EC"/>
</dbReference>
<dbReference type="PROSITE" id="PS00920">
    <property type="entry name" value="NITRIL_CHT_1"/>
    <property type="match status" value="1"/>
</dbReference>
<dbReference type="EMBL" id="CAFBLP010000041">
    <property type="protein sequence ID" value="CAB4882623.1"/>
    <property type="molecule type" value="Genomic_DNA"/>
</dbReference>
<dbReference type="CDD" id="cd07570">
    <property type="entry name" value="GAT_Gln-NAD-synth"/>
    <property type="match status" value="1"/>
</dbReference>
<evidence type="ECO:0000256" key="2">
    <source>
        <dbReference type="ARBA" id="ARBA00007145"/>
    </source>
</evidence>
<dbReference type="InterPro" id="IPR000132">
    <property type="entry name" value="Nitrilase/CN_hydratase_CS"/>
</dbReference>
<evidence type="ECO:0000256" key="6">
    <source>
        <dbReference type="ARBA" id="ARBA00022840"/>
    </source>
</evidence>
<dbReference type="Pfam" id="PF00795">
    <property type="entry name" value="CN_hydrolase"/>
    <property type="match status" value="1"/>
</dbReference>
<accession>A0A6J7ET65</accession>
<dbReference type="InterPro" id="IPR036526">
    <property type="entry name" value="C-N_Hydrolase_sf"/>
</dbReference>